<gene>
    <name evidence="2" type="ORF">AWC06_03675</name>
</gene>
<reference evidence="2 3" key="1">
    <citation type="submission" date="2016-01" db="EMBL/GenBank/DDBJ databases">
        <title>The new phylogeny of the genus Mycobacterium.</title>
        <authorList>
            <person name="Tarcisio F."/>
            <person name="Conor M."/>
            <person name="Antonella G."/>
            <person name="Elisabetta G."/>
            <person name="Giulia F.S."/>
            <person name="Sara T."/>
            <person name="Anna F."/>
            <person name="Clotilde B."/>
            <person name="Roberto B."/>
            <person name="Veronica D.S."/>
            <person name="Fabio R."/>
            <person name="Monica P."/>
            <person name="Olivier J."/>
            <person name="Enrico T."/>
            <person name="Nicola S."/>
        </authorList>
    </citation>
    <scope>NUCLEOTIDE SEQUENCE [LARGE SCALE GENOMIC DNA]</scope>
    <source>
        <strain evidence="2 3">DSM 45731</strain>
    </source>
</reference>
<dbReference type="EMBL" id="LQOW01000033">
    <property type="protein sequence ID" value="ORV56375.1"/>
    <property type="molecule type" value="Genomic_DNA"/>
</dbReference>
<dbReference type="Proteomes" id="UP000194000">
    <property type="component" value="Unassembled WGS sequence"/>
</dbReference>
<organism evidence="2 3">
    <name type="scientific">Mycobacterium fragae</name>
    <dbReference type="NCBI Taxonomy" id="1260918"/>
    <lineage>
        <taxon>Bacteria</taxon>
        <taxon>Bacillati</taxon>
        <taxon>Actinomycetota</taxon>
        <taxon>Actinomycetes</taxon>
        <taxon>Mycobacteriales</taxon>
        <taxon>Mycobacteriaceae</taxon>
        <taxon>Mycobacterium</taxon>
    </lineage>
</organism>
<dbReference type="NCBIfam" id="TIGR03816">
    <property type="entry name" value="tadE_like_DECH"/>
    <property type="match status" value="1"/>
</dbReference>
<keyword evidence="2" id="KW-0347">Helicase</keyword>
<keyword evidence="3" id="KW-1185">Reference proteome</keyword>
<dbReference type="GO" id="GO:0004386">
    <property type="term" value="F:helicase activity"/>
    <property type="evidence" value="ECO:0007669"/>
    <property type="project" value="UniProtKB-KW"/>
</dbReference>
<accession>A0A1X1UHR0</accession>
<keyword evidence="2" id="KW-0547">Nucleotide-binding</keyword>
<keyword evidence="2" id="KW-0378">Hydrolase</keyword>
<evidence type="ECO:0000259" key="1">
    <source>
        <dbReference type="Pfam" id="PF13400"/>
    </source>
</evidence>
<sequence>MVAAAMVAVLLGITGGGAYLGAAVVARHRAQAAADLAALAAAARLPAGPETACARATNVARVMRIDRIGCAVDDLDVVVTVQVRVPIGGWGSARAAARAGPDD</sequence>
<proteinExistence type="predicted"/>
<dbReference type="STRING" id="1260918.AWC06_03675"/>
<keyword evidence="2" id="KW-0067">ATP-binding</keyword>
<comment type="caution">
    <text evidence="2">The sequence shown here is derived from an EMBL/GenBank/DDBJ whole genome shotgun (WGS) entry which is preliminary data.</text>
</comment>
<feature type="domain" description="Putative Flp pilus-assembly TadG-like N-terminal" evidence="1">
    <location>
        <begin position="1"/>
        <end position="43"/>
    </location>
</feature>
<dbReference type="InterPro" id="IPR028087">
    <property type="entry name" value="Tad_N"/>
</dbReference>
<evidence type="ECO:0000313" key="2">
    <source>
        <dbReference type="EMBL" id="ORV56375.1"/>
    </source>
</evidence>
<name>A0A1X1UHR0_9MYCO</name>
<dbReference type="Pfam" id="PF13400">
    <property type="entry name" value="Tad"/>
    <property type="match status" value="1"/>
</dbReference>
<evidence type="ECO:0000313" key="3">
    <source>
        <dbReference type="Proteomes" id="UP000194000"/>
    </source>
</evidence>
<dbReference type="InterPro" id="IPR021202">
    <property type="entry name" value="Rv3654c-like"/>
</dbReference>
<protein>
    <submittedName>
        <fullName evidence="2">Helicase</fullName>
    </submittedName>
</protein>
<dbReference type="AlphaFoldDB" id="A0A1X1UHR0"/>